<feature type="region of interest" description="Disordered" evidence="13">
    <location>
        <begin position="63"/>
        <end position="126"/>
    </location>
</feature>
<dbReference type="GO" id="GO:0008270">
    <property type="term" value="F:zinc ion binding"/>
    <property type="evidence" value="ECO:0007669"/>
    <property type="project" value="InterPro"/>
</dbReference>
<feature type="region of interest" description="Disordered" evidence="13">
    <location>
        <begin position="369"/>
        <end position="411"/>
    </location>
</feature>
<dbReference type="FunFam" id="3.30.2010.30:FF:000003">
    <property type="entry name" value="aminopeptidase O isoform X1"/>
    <property type="match status" value="1"/>
</dbReference>
<dbReference type="AlphaFoldDB" id="A0A9D3M968"/>
<dbReference type="SUPFAM" id="SSF63737">
    <property type="entry name" value="Leukotriene A4 hydrolase N-terminal domain"/>
    <property type="match status" value="1"/>
</dbReference>
<evidence type="ECO:0000256" key="7">
    <source>
        <dbReference type="ARBA" id="ARBA00022801"/>
    </source>
</evidence>
<evidence type="ECO:0000256" key="9">
    <source>
        <dbReference type="ARBA" id="ARBA00023049"/>
    </source>
</evidence>
<dbReference type="GO" id="GO:0005730">
    <property type="term" value="C:nucleolus"/>
    <property type="evidence" value="ECO:0007669"/>
    <property type="project" value="UniProtKB-SubCell"/>
</dbReference>
<dbReference type="PANTHER" id="PTHR46627:SF1">
    <property type="entry name" value="AMINOPEPTIDASE O"/>
    <property type="match status" value="1"/>
</dbReference>
<dbReference type="FunFam" id="2.60.40.1730:FF:000008">
    <property type="entry name" value="aminopeptidase O isoform X1"/>
    <property type="match status" value="1"/>
</dbReference>
<comment type="subcellular location">
    <subcellularLocation>
        <location evidence="2">Nucleus</location>
        <location evidence="2">Nucleolus</location>
    </subcellularLocation>
</comment>
<accession>A0A9D3M968</accession>
<dbReference type="Gene3D" id="2.60.40.1730">
    <property type="entry name" value="tricorn interacting facor f3 domain"/>
    <property type="match status" value="1"/>
</dbReference>
<comment type="similarity">
    <text evidence="3">Belongs to the peptidase M1 family.</text>
</comment>
<dbReference type="InterPro" id="IPR015211">
    <property type="entry name" value="Peptidase_M1_C"/>
</dbReference>
<evidence type="ECO:0000256" key="3">
    <source>
        <dbReference type="ARBA" id="ARBA00010136"/>
    </source>
</evidence>
<dbReference type="FunFam" id="1.10.390.10:FF:000014">
    <property type="entry name" value="aminopeptidase O isoform X1"/>
    <property type="match status" value="1"/>
</dbReference>
<feature type="domain" description="Peptidase M1 leukotriene A4 hydrolase/aminopeptidase C-terminal" evidence="14">
    <location>
        <begin position="698"/>
        <end position="847"/>
    </location>
</feature>
<keyword evidence="9" id="KW-0482">Metalloprotease</keyword>
<dbReference type="Pfam" id="PF01433">
    <property type="entry name" value="Peptidase_M1"/>
    <property type="match status" value="1"/>
</dbReference>
<comment type="function">
    <text evidence="11">Aminopeptidase which catalyzes the hydrolysis of amino acid residues from the N-terminus of peptide or protein substrates.</text>
</comment>
<evidence type="ECO:0000256" key="4">
    <source>
        <dbReference type="ARBA" id="ARBA00022438"/>
    </source>
</evidence>
<dbReference type="EMBL" id="JAFIRN010000010">
    <property type="protein sequence ID" value="KAG5841268.1"/>
    <property type="molecule type" value="Genomic_DNA"/>
</dbReference>
<keyword evidence="4" id="KW-0031">Aminopeptidase</keyword>
<evidence type="ECO:0000256" key="13">
    <source>
        <dbReference type="SAM" id="MobiDB-lite"/>
    </source>
</evidence>
<keyword evidence="5" id="KW-0645">Protease</keyword>
<feature type="region of interest" description="Disordered" evidence="13">
    <location>
        <begin position="1"/>
        <end position="21"/>
    </location>
</feature>
<comment type="caution">
    <text evidence="15">The sequence shown here is derived from an EMBL/GenBank/DDBJ whole genome shotgun (WGS) entry which is preliminary data.</text>
</comment>
<dbReference type="Gene3D" id="3.30.2010.30">
    <property type="match status" value="1"/>
</dbReference>
<dbReference type="InterPro" id="IPR016024">
    <property type="entry name" value="ARM-type_fold"/>
</dbReference>
<evidence type="ECO:0000259" key="14">
    <source>
        <dbReference type="SMART" id="SM01263"/>
    </source>
</evidence>
<dbReference type="InterPro" id="IPR038502">
    <property type="entry name" value="M1_LTA-4_hydro/amino_C_sf"/>
</dbReference>
<sequence>MESIPNTDPDQDLDPSTDDLPLKANTNHMLVKHYVPDLTVHFDREVISGSIVLFLEAGKWTGHERGAGSGPNPSPSSTGRTPGTERPVSDSAGGPVAGAGGGCCHGDPQPSAAASEGVFAGREEGSWEDGGGAGDFVLVLDCCDLAVRKVEEVDVASVPGMGSLFPGGVKGRSDGALSAALVRELASMPSSRWKQQQDLYSQCARAPAPPAGGALQFRTDRWSLQIRKRGVQAPHAFPLAVRIWYQTKPEGASVRWTKDQSGRPCVYTQGSPINNRALFPCQEPPVAMSTWQARVRAPSDCVVLTSGENEACPVPEETGFSCWDYYVTMPMPASTFTIAVGQWVEAKAMTDPRTMTDVLGVHLPASGSLEQKFTPQDGEPDSLGVSEKSCSGVDSSGLAGEERTRHSDIDCSGLTNPEPCSHMDYPCRFPDTAAQGQAVLPHRVFTPPNLQQRAESMLLPLLPPCLAAAHYHLGVHPFSRLDVLIVPPGFSSLGMASPHMVFLSQSVLSGESELCGARLCHEIAHAWFGLAIGARDWTEEWISEGFATYLEDVFWARVQQRWRRLRDELQTSEEELQVLRPNRESTGEVSESGASVVKHALNPEKPFMQVHYLKGYFLLKFLASKIGEEEFLRFIRLFVNKCHGQLILSQDFLRMLFETFPHVQSQGLTLEAVYSDWLDRPGIPETLLGVSEGWFRCSLAEEVKEEVAKWIDFGGSGGRGAKRKRGGPKVNSRELTPEQLVLLLELLLEEAELSVTSLRTLERTYGLRGRDAEVRHRWCELVVKHKHAAAYGDVEHFLLEDQAMGVYLYGELMVNEDARQQALARRCFSRACQGMDPSARRVVEEMIL</sequence>
<evidence type="ECO:0000313" key="16">
    <source>
        <dbReference type="Proteomes" id="UP001044222"/>
    </source>
</evidence>
<name>A0A9D3M968_ANGAN</name>
<dbReference type="Gene3D" id="1.10.390.10">
    <property type="entry name" value="Neutral Protease Domain 2"/>
    <property type="match status" value="1"/>
</dbReference>
<organism evidence="15 16">
    <name type="scientific">Anguilla anguilla</name>
    <name type="common">European freshwater eel</name>
    <name type="synonym">Muraena anguilla</name>
    <dbReference type="NCBI Taxonomy" id="7936"/>
    <lineage>
        <taxon>Eukaryota</taxon>
        <taxon>Metazoa</taxon>
        <taxon>Chordata</taxon>
        <taxon>Craniata</taxon>
        <taxon>Vertebrata</taxon>
        <taxon>Euteleostomi</taxon>
        <taxon>Actinopterygii</taxon>
        <taxon>Neopterygii</taxon>
        <taxon>Teleostei</taxon>
        <taxon>Anguilliformes</taxon>
        <taxon>Anguillidae</taxon>
        <taxon>Anguilla</taxon>
    </lineage>
</organism>
<dbReference type="PANTHER" id="PTHR46627">
    <property type="entry name" value="AMINOPEPTIDASE O"/>
    <property type="match status" value="1"/>
</dbReference>
<keyword evidence="10" id="KW-0539">Nucleus</keyword>
<evidence type="ECO:0000256" key="10">
    <source>
        <dbReference type="ARBA" id="ARBA00023242"/>
    </source>
</evidence>
<dbReference type="InterPro" id="IPR033577">
    <property type="entry name" value="AOPep"/>
</dbReference>
<protein>
    <recommendedName>
        <fullName evidence="12">Aminopeptidase O</fullName>
    </recommendedName>
</protein>
<evidence type="ECO:0000256" key="8">
    <source>
        <dbReference type="ARBA" id="ARBA00022833"/>
    </source>
</evidence>
<dbReference type="SUPFAM" id="SSF48371">
    <property type="entry name" value="ARM repeat"/>
    <property type="match status" value="1"/>
</dbReference>
<keyword evidence="16" id="KW-1185">Reference proteome</keyword>
<keyword evidence="6" id="KW-0479">Metal-binding</keyword>
<feature type="compositionally biased region" description="Gly residues" evidence="13">
    <location>
        <begin position="95"/>
        <end position="104"/>
    </location>
</feature>
<dbReference type="InterPro" id="IPR042097">
    <property type="entry name" value="Aminopeptidase_N-like_N_sf"/>
</dbReference>
<dbReference type="InterPro" id="IPR027268">
    <property type="entry name" value="Peptidase_M4/M1_CTD_sf"/>
</dbReference>
<proteinExistence type="inferred from homology"/>
<dbReference type="Proteomes" id="UP001044222">
    <property type="component" value="Chromosome 10"/>
</dbReference>
<dbReference type="InterPro" id="IPR014782">
    <property type="entry name" value="Peptidase_M1_dom"/>
</dbReference>
<evidence type="ECO:0000256" key="11">
    <source>
        <dbReference type="ARBA" id="ARBA00060332"/>
    </source>
</evidence>
<dbReference type="SUPFAM" id="SSF55486">
    <property type="entry name" value="Metalloproteases ('zincins'), catalytic domain"/>
    <property type="match status" value="1"/>
</dbReference>
<evidence type="ECO:0000256" key="2">
    <source>
        <dbReference type="ARBA" id="ARBA00004604"/>
    </source>
</evidence>
<keyword evidence="8" id="KW-0862">Zinc</keyword>
<gene>
    <name evidence="15" type="ORF">ANANG_G00197750</name>
</gene>
<evidence type="ECO:0000313" key="15">
    <source>
        <dbReference type="EMBL" id="KAG5841268.1"/>
    </source>
</evidence>
<dbReference type="GO" id="GO:0070006">
    <property type="term" value="F:metalloaminopeptidase activity"/>
    <property type="evidence" value="ECO:0007669"/>
    <property type="project" value="InterPro"/>
</dbReference>
<evidence type="ECO:0000256" key="6">
    <source>
        <dbReference type="ARBA" id="ARBA00022723"/>
    </source>
</evidence>
<reference evidence="15" key="1">
    <citation type="submission" date="2021-01" db="EMBL/GenBank/DDBJ databases">
        <title>A chromosome-scale assembly of European eel, Anguilla anguilla.</title>
        <authorList>
            <person name="Henkel C."/>
            <person name="Jong-Raadsen S.A."/>
            <person name="Dufour S."/>
            <person name="Weltzien F.-A."/>
            <person name="Palstra A.P."/>
            <person name="Pelster B."/>
            <person name="Spaink H.P."/>
            <person name="Van Den Thillart G.E."/>
            <person name="Jansen H."/>
            <person name="Zahm M."/>
            <person name="Klopp C."/>
            <person name="Cedric C."/>
            <person name="Louis A."/>
            <person name="Berthelot C."/>
            <person name="Parey E."/>
            <person name="Roest Crollius H."/>
            <person name="Montfort J."/>
            <person name="Robinson-Rechavi M."/>
            <person name="Bucao C."/>
            <person name="Bouchez O."/>
            <person name="Gislard M."/>
            <person name="Lluch J."/>
            <person name="Milhes M."/>
            <person name="Lampietro C."/>
            <person name="Lopez Roques C."/>
            <person name="Donnadieu C."/>
            <person name="Braasch I."/>
            <person name="Desvignes T."/>
            <person name="Postlethwait J."/>
            <person name="Bobe J."/>
            <person name="Guiguen Y."/>
            <person name="Dirks R."/>
        </authorList>
    </citation>
    <scope>NUCLEOTIDE SEQUENCE</scope>
    <source>
        <strain evidence="15">Tag_6206</strain>
        <tissue evidence="15">Liver</tissue>
    </source>
</reference>
<keyword evidence="7" id="KW-0378">Hydrolase</keyword>
<evidence type="ECO:0000256" key="1">
    <source>
        <dbReference type="ARBA" id="ARBA00001947"/>
    </source>
</evidence>
<comment type="cofactor">
    <cofactor evidence="1">
        <name>Zn(2+)</name>
        <dbReference type="ChEBI" id="CHEBI:29105"/>
    </cofactor>
</comment>
<dbReference type="SMART" id="SM01263">
    <property type="entry name" value="Leuk-A4-hydro_C"/>
    <property type="match status" value="1"/>
</dbReference>
<evidence type="ECO:0000256" key="12">
    <source>
        <dbReference type="ARBA" id="ARBA00072072"/>
    </source>
</evidence>
<feature type="compositionally biased region" description="Low complexity" evidence="13">
    <location>
        <begin position="75"/>
        <end position="94"/>
    </location>
</feature>
<dbReference type="Pfam" id="PF09127">
    <property type="entry name" value="Leuk-A4-hydro_C"/>
    <property type="match status" value="1"/>
</dbReference>
<feature type="compositionally biased region" description="Basic and acidic residues" evidence="13">
    <location>
        <begin position="400"/>
        <end position="409"/>
    </location>
</feature>
<dbReference type="Gene3D" id="1.25.40.320">
    <property type="entry name" value="Peptidase M1, leukotriene A4 hydrolase/aminopeptidase C-terminal domain"/>
    <property type="match status" value="1"/>
</dbReference>
<evidence type="ECO:0000256" key="5">
    <source>
        <dbReference type="ARBA" id="ARBA00022670"/>
    </source>
</evidence>
<dbReference type="FunFam" id="1.25.40.320:FF:000003">
    <property type="entry name" value="Aminopeptidase O isoform 1"/>
    <property type="match status" value="1"/>
</dbReference>
<dbReference type="GO" id="GO:0006508">
    <property type="term" value="P:proteolysis"/>
    <property type="evidence" value="ECO:0007669"/>
    <property type="project" value="UniProtKB-KW"/>
</dbReference>